<dbReference type="AlphaFoldDB" id="A0A7S3LL88"/>
<protein>
    <submittedName>
        <fullName evidence="2">Uncharacterized protein</fullName>
    </submittedName>
</protein>
<keyword evidence="1" id="KW-0732">Signal</keyword>
<dbReference type="EMBL" id="HBIN01001684">
    <property type="protein sequence ID" value="CAE0430682.1"/>
    <property type="molecule type" value="Transcribed_RNA"/>
</dbReference>
<feature type="signal peptide" evidence="1">
    <location>
        <begin position="1"/>
        <end position="24"/>
    </location>
</feature>
<sequence>MRYSIHVVEVILVLVVFVISVCSSSSSFNLNSNNNENENFASSSTFTDKDRDNSDCIAVDVDRSTKLWLVISIPTVPRVRAREHIDYLTPTLDALASNLPVSSTDPLWGKVKIIVFNNRPTSSPNNSENHVHTVYYQNRDRHKDNVHFDFVENNNDWSLPDPLPGRKDGGTHNRPGYKVRQQTRDVVSAMRYVDSVYEYEYFLFMEDDFEMCVNGFDVIRYLLNRARLYHGDWIAIRASFGLNGVFLSQKDVSALANYFEKNQKRRPPDHLVVEWYAGETNETSAYKGNRVNIGFRFNIFNHIGTVSTLRAKEQKSNAYPGCWEELTVPAVFQVEAWNSKDCPDDDDDIWPCTWTAKAKCASINDNCAVVNLKKSLPKRIRFEHKGTVWS</sequence>
<evidence type="ECO:0000256" key="1">
    <source>
        <dbReference type="SAM" id="SignalP"/>
    </source>
</evidence>
<name>A0A7S3LL88_9STRA</name>
<accession>A0A7S3LL88</accession>
<evidence type="ECO:0000313" key="2">
    <source>
        <dbReference type="EMBL" id="CAE0430682.1"/>
    </source>
</evidence>
<reference evidence="2" key="1">
    <citation type="submission" date="2021-01" db="EMBL/GenBank/DDBJ databases">
        <authorList>
            <person name="Corre E."/>
            <person name="Pelletier E."/>
            <person name="Niang G."/>
            <person name="Scheremetjew M."/>
            <person name="Finn R."/>
            <person name="Kale V."/>
            <person name="Holt S."/>
            <person name="Cochrane G."/>
            <person name="Meng A."/>
            <person name="Brown T."/>
            <person name="Cohen L."/>
        </authorList>
    </citation>
    <scope>NUCLEOTIDE SEQUENCE</scope>
    <source>
        <strain evidence="2">GSBS06</strain>
    </source>
</reference>
<organism evidence="2">
    <name type="scientific">Aplanochytrium stocchinoi</name>
    <dbReference type="NCBI Taxonomy" id="215587"/>
    <lineage>
        <taxon>Eukaryota</taxon>
        <taxon>Sar</taxon>
        <taxon>Stramenopiles</taxon>
        <taxon>Bigyra</taxon>
        <taxon>Labyrinthulomycetes</taxon>
        <taxon>Thraustochytrida</taxon>
        <taxon>Thraustochytriidae</taxon>
        <taxon>Aplanochytrium</taxon>
    </lineage>
</organism>
<proteinExistence type="predicted"/>
<gene>
    <name evidence="2" type="ORF">ASTO00021_LOCUS1043</name>
</gene>
<feature type="chain" id="PRO_5030874528" evidence="1">
    <location>
        <begin position="25"/>
        <end position="390"/>
    </location>
</feature>